<dbReference type="InterPro" id="IPR013556">
    <property type="entry name" value="Flag_M-ring_C"/>
</dbReference>
<feature type="domain" description="Flagellar M-ring N-terminal" evidence="12">
    <location>
        <begin position="44"/>
        <end position="218"/>
    </location>
</feature>
<keyword evidence="14" id="KW-0969">Cilium</keyword>
<evidence type="ECO:0000259" key="13">
    <source>
        <dbReference type="Pfam" id="PF08345"/>
    </source>
</evidence>
<dbReference type="PANTHER" id="PTHR30046">
    <property type="entry name" value="FLAGELLAR M-RING PROTEIN"/>
    <property type="match status" value="1"/>
</dbReference>
<evidence type="ECO:0000256" key="6">
    <source>
        <dbReference type="ARBA" id="ARBA00022989"/>
    </source>
</evidence>
<evidence type="ECO:0000256" key="11">
    <source>
        <dbReference type="SAM" id="Phobius"/>
    </source>
</evidence>
<feature type="domain" description="Flagellar M-ring C-terminal" evidence="13">
    <location>
        <begin position="249"/>
        <end position="457"/>
    </location>
</feature>
<evidence type="ECO:0000256" key="4">
    <source>
        <dbReference type="ARBA" id="ARBA00022475"/>
    </source>
</evidence>
<feature type="transmembrane region" description="Helical" evidence="11">
    <location>
        <begin position="24"/>
        <end position="42"/>
    </location>
</feature>
<keyword evidence="14" id="KW-0282">Flagellum</keyword>
<evidence type="ECO:0000256" key="9">
    <source>
        <dbReference type="PIRNR" id="PIRNR004862"/>
    </source>
</evidence>
<protein>
    <recommendedName>
        <fullName evidence="9">Flagellar M-ring protein</fullName>
    </recommendedName>
</protein>
<evidence type="ECO:0000256" key="3">
    <source>
        <dbReference type="ARBA" id="ARBA00007971"/>
    </source>
</evidence>
<reference evidence="14 15" key="1">
    <citation type="submission" date="2020-02" db="EMBL/GenBank/DDBJ databases">
        <title>Partial ammonium oxidation to N2 by heterotrophic bacteria.</title>
        <authorList>
            <person name="Wu M."/>
        </authorList>
    </citation>
    <scope>NUCLEOTIDE SEQUENCE [LARGE SCALE GENOMIC DNA]</scope>
    <source>
        <strain evidence="14 15">HO-1</strain>
    </source>
</reference>
<dbReference type="PIRSF" id="PIRSF004862">
    <property type="entry name" value="FliF"/>
    <property type="match status" value="1"/>
</dbReference>
<comment type="function">
    <text evidence="9">The M ring may be actively involved in energy transduction.</text>
</comment>
<dbReference type="RefSeq" id="WP_003804626.1">
    <property type="nucleotide sequence ID" value="NZ_CP049362.1"/>
</dbReference>
<sequence length="574" mass="62785">MSQTAQMLNKIPGYDTLRTLPKTALIGLGAALIALIVAILMWSRGPTYQVLFSNLDDRDGGAIVSALGQMNVPYQFNTNGTAILVPEDRVHDVRMQMASQGLPRSGNAGFELLDQSRFGASQFTEQVTYQRALEGELANSIKAVHAVKEARVHLAMPRETLFVRDRQSPTASVVLSLYPGRDLSEGQVSAISWLISSSVPNLQADKVSIIDQNGRLLTAPAGEMGADNQQRNFVNDIEYRAVQRILTLLNPLVGPGNVRAQVTAEVDFSRREQTSEVYKPNQQPGQAAVRSQQTSSSLQRNPQQPQGVPGALSNQAPNNATANLVNPPAAPTQPQAPAAAGNDTAATNTTQTADAAASTDPSLVSLAEQARLLQNTGNARNDSTVNYEVDRTISHVKGPMGQLSRLSVAVVVNYRNTDKDNQPLDQEELDKIRDLVKQAVGYSAERGDSLSVVNGQFNEQGDIDTPFWKNPEYRELAMELIKYVVFAFILFMAWRIVINPIVQGLIQAKAVADARVERQKEDAAREHAAEQRAAEMSRYEENLNTARKLAHDDPRAVAMVLRSWLNKDEKNENG</sequence>
<gene>
    <name evidence="14" type="primary">fliF</name>
    <name evidence="14" type="ORF">FE795_06005</name>
</gene>
<feature type="compositionally biased region" description="Polar residues" evidence="10">
    <location>
        <begin position="280"/>
        <end position="324"/>
    </location>
</feature>
<dbReference type="Pfam" id="PF01514">
    <property type="entry name" value="YscJ_FliF"/>
    <property type="match status" value="1"/>
</dbReference>
<feature type="region of interest" description="Disordered" evidence="10">
    <location>
        <begin position="271"/>
        <end position="361"/>
    </location>
</feature>
<keyword evidence="6 11" id="KW-1133">Transmembrane helix</keyword>
<dbReference type="Proteomes" id="UP000826050">
    <property type="component" value="Chromosome"/>
</dbReference>
<dbReference type="PANTHER" id="PTHR30046:SF0">
    <property type="entry name" value="FLAGELLAR M-RING PROTEIN"/>
    <property type="match status" value="1"/>
</dbReference>
<evidence type="ECO:0000313" key="14">
    <source>
        <dbReference type="EMBL" id="QXX78609.1"/>
    </source>
</evidence>
<dbReference type="Pfam" id="PF08345">
    <property type="entry name" value="YscJ_FliF_C"/>
    <property type="match status" value="1"/>
</dbReference>
<keyword evidence="8 9" id="KW-0975">Bacterial flagellum</keyword>
<feature type="transmembrane region" description="Helical" evidence="11">
    <location>
        <begin position="480"/>
        <end position="497"/>
    </location>
</feature>
<keyword evidence="4" id="KW-1003">Cell membrane</keyword>
<accession>A0ABX8SXJ3</accession>
<evidence type="ECO:0000256" key="5">
    <source>
        <dbReference type="ARBA" id="ARBA00022692"/>
    </source>
</evidence>
<keyword evidence="7 11" id="KW-0472">Membrane</keyword>
<evidence type="ECO:0000256" key="7">
    <source>
        <dbReference type="ARBA" id="ARBA00023136"/>
    </source>
</evidence>
<evidence type="ECO:0000256" key="1">
    <source>
        <dbReference type="ARBA" id="ARBA00004117"/>
    </source>
</evidence>
<evidence type="ECO:0000313" key="15">
    <source>
        <dbReference type="Proteomes" id="UP000826050"/>
    </source>
</evidence>
<evidence type="ECO:0000256" key="10">
    <source>
        <dbReference type="SAM" id="MobiDB-lite"/>
    </source>
</evidence>
<proteinExistence type="inferred from homology"/>
<organism evidence="14 15">
    <name type="scientific">Alcaligenes ammonioxydans</name>
    <dbReference type="NCBI Taxonomy" id="2582914"/>
    <lineage>
        <taxon>Bacteria</taxon>
        <taxon>Pseudomonadati</taxon>
        <taxon>Pseudomonadota</taxon>
        <taxon>Betaproteobacteria</taxon>
        <taxon>Burkholderiales</taxon>
        <taxon>Alcaligenaceae</taxon>
        <taxon>Alcaligenes</taxon>
    </lineage>
</organism>
<evidence type="ECO:0000256" key="2">
    <source>
        <dbReference type="ARBA" id="ARBA00004651"/>
    </source>
</evidence>
<keyword evidence="14" id="KW-0966">Cell projection</keyword>
<comment type="subcellular location">
    <subcellularLocation>
        <location evidence="1 9">Bacterial flagellum basal body</location>
    </subcellularLocation>
    <subcellularLocation>
        <location evidence="2">Cell membrane</location>
        <topology evidence="2">Multi-pass membrane protein</topology>
    </subcellularLocation>
</comment>
<dbReference type="InterPro" id="IPR043427">
    <property type="entry name" value="YscJ/FliF"/>
</dbReference>
<comment type="similarity">
    <text evidence="3 9">Belongs to the FliF family.</text>
</comment>
<name>A0ABX8SXJ3_9BURK</name>
<dbReference type="NCBIfam" id="TIGR00206">
    <property type="entry name" value="fliF"/>
    <property type="match status" value="1"/>
</dbReference>
<dbReference type="PRINTS" id="PR01009">
    <property type="entry name" value="FLGMRINGFLIF"/>
</dbReference>
<evidence type="ECO:0000259" key="12">
    <source>
        <dbReference type="Pfam" id="PF01514"/>
    </source>
</evidence>
<dbReference type="InterPro" id="IPR006182">
    <property type="entry name" value="FliF_N_dom"/>
</dbReference>
<keyword evidence="5 11" id="KW-0812">Transmembrane</keyword>
<feature type="compositionally biased region" description="Low complexity" evidence="10">
    <location>
        <begin position="332"/>
        <end position="357"/>
    </location>
</feature>
<dbReference type="InterPro" id="IPR045851">
    <property type="entry name" value="AMP-bd_C_sf"/>
</dbReference>
<keyword evidence="15" id="KW-1185">Reference proteome</keyword>
<dbReference type="Gene3D" id="3.30.300.30">
    <property type="match status" value="1"/>
</dbReference>
<dbReference type="InterPro" id="IPR000067">
    <property type="entry name" value="FlgMring_FliF"/>
</dbReference>
<evidence type="ECO:0000256" key="8">
    <source>
        <dbReference type="ARBA" id="ARBA00023143"/>
    </source>
</evidence>
<dbReference type="EMBL" id="CP049362">
    <property type="protein sequence ID" value="QXX78609.1"/>
    <property type="molecule type" value="Genomic_DNA"/>
</dbReference>